<dbReference type="PANTHER" id="PTHR11380:SF5">
    <property type="entry name" value="TRANSCRIPTION INITIATION FACTOR TFIID SUBUNIT 13"/>
    <property type="match status" value="1"/>
</dbReference>
<evidence type="ECO:0000256" key="7">
    <source>
        <dbReference type="SAM" id="MobiDB-lite"/>
    </source>
</evidence>
<evidence type="ECO:0000256" key="4">
    <source>
        <dbReference type="ARBA" id="ARBA00023242"/>
    </source>
</evidence>
<accession>A0A0C4E7M0</accession>
<dbReference type="EMBL" id="GL876973">
    <property type="protein sequence ID" value="KLU89564.1"/>
    <property type="molecule type" value="Genomic_DNA"/>
</dbReference>
<dbReference type="SUPFAM" id="SSF47113">
    <property type="entry name" value="Histone-fold"/>
    <property type="match status" value="1"/>
</dbReference>
<evidence type="ECO:0000313" key="8">
    <source>
        <dbReference type="EMBL" id="KLU89564.1"/>
    </source>
</evidence>
<feature type="compositionally biased region" description="Acidic residues" evidence="7">
    <location>
        <begin position="164"/>
        <end position="179"/>
    </location>
</feature>
<keyword evidence="2" id="KW-0805">Transcription regulation</keyword>
<evidence type="ECO:0000256" key="1">
    <source>
        <dbReference type="ARBA" id="ARBA00004123"/>
    </source>
</evidence>
<evidence type="ECO:0000256" key="2">
    <source>
        <dbReference type="ARBA" id="ARBA00023015"/>
    </source>
</evidence>
<keyword evidence="4" id="KW-0539">Nucleus</keyword>
<dbReference type="Proteomes" id="UP000011715">
    <property type="component" value="Unassembled WGS sequence"/>
</dbReference>
<dbReference type="VEuPathDB" id="FungiDB:MAPG_08535"/>
<dbReference type="GO" id="GO:0051123">
    <property type="term" value="P:RNA polymerase II preinitiation complex assembly"/>
    <property type="evidence" value="ECO:0007669"/>
    <property type="project" value="TreeGrafter"/>
</dbReference>
<protein>
    <recommendedName>
        <fullName evidence="6">Transcription initiation factor TFIID subunit 13</fullName>
    </recommendedName>
</protein>
<dbReference type="STRING" id="644358.A0A0C4E7M0"/>
<evidence type="ECO:0000256" key="5">
    <source>
        <dbReference type="ARBA" id="ARBA00038392"/>
    </source>
</evidence>
<evidence type="ECO:0000313" key="10">
    <source>
        <dbReference type="Proteomes" id="UP000011715"/>
    </source>
</evidence>
<organism evidence="9 10">
    <name type="scientific">Magnaporthiopsis poae (strain ATCC 64411 / 73-15)</name>
    <name type="common">Kentucky bluegrass fungus</name>
    <name type="synonym">Magnaporthe poae</name>
    <dbReference type="NCBI Taxonomy" id="644358"/>
    <lineage>
        <taxon>Eukaryota</taxon>
        <taxon>Fungi</taxon>
        <taxon>Dikarya</taxon>
        <taxon>Ascomycota</taxon>
        <taxon>Pezizomycotina</taxon>
        <taxon>Sordariomycetes</taxon>
        <taxon>Sordariomycetidae</taxon>
        <taxon>Magnaporthales</taxon>
        <taxon>Magnaporthaceae</taxon>
        <taxon>Magnaporthiopsis</taxon>
    </lineage>
</organism>
<name>A0A0C4E7M0_MAGP6</name>
<comment type="subcellular location">
    <subcellularLocation>
        <location evidence="1">Nucleus</location>
    </subcellularLocation>
</comment>
<dbReference type="AlphaFoldDB" id="A0A0C4E7M0"/>
<dbReference type="InterPro" id="IPR003195">
    <property type="entry name" value="TFIID_TAF13"/>
</dbReference>
<evidence type="ECO:0000256" key="6">
    <source>
        <dbReference type="ARBA" id="ARBA00040136"/>
    </source>
</evidence>
<comment type="similarity">
    <text evidence="5">Belongs to the TAF13 family.</text>
</comment>
<dbReference type="InterPro" id="IPR009072">
    <property type="entry name" value="Histone-fold"/>
</dbReference>
<reference evidence="9" key="5">
    <citation type="submission" date="2015-06" db="UniProtKB">
        <authorList>
            <consortium name="EnsemblFungi"/>
        </authorList>
    </citation>
    <scope>IDENTIFICATION</scope>
    <source>
        <strain evidence="9">ATCC 64411</strain>
    </source>
</reference>
<dbReference type="PANTHER" id="PTHR11380">
    <property type="entry name" value="TRANSCRIPTION INITIATION FACTOR TFIID/SUPT3-RELATED"/>
    <property type="match status" value="1"/>
</dbReference>
<dbReference type="Pfam" id="PF02269">
    <property type="entry name" value="TFIID-18kDa"/>
    <property type="match status" value="1"/>
</dbReference>
<dbReference type="OrthoDB" id="10266074at2759"/>
<reference evidence="9" key="4">
    <citation type="journal article" date="2015" name="G3 (Bethesda)">
        <title>Genome sequences of three phytopathogenic species of the Magnaporthaceae family of fungi.</title>
        <authorList>
            <person name="Okagaki L.H."/>
            <person name="Nunes C.C."/>
            <person name="Sailsbery J."/>
            <person name="Clay B."/>
            <person name="Brown D."/>
            <person name="John T."/>
            <person name="Oh Y."/>
            <person name="Young N."/>
            <person name="Fitzgerald M."/>
            <person name="Haas B.J."/>
            <person name="Zeng Q."/>
            <person name="Young S."/>
            <person name="Adiconis X."/>
            <person name="Fan L."/>
            <person name="Levin J.Z."/>
            <person name="Mitchell T.K."/>
            <person name="Okubara P.A."/>
            <person name="Farman M.L."/>
            <person name="Kohn L.M."/>
            <person name="Birren B."/>
            <person name="Ma L.-J."/>
            <person name="Dean R.A."/>
        </authorList>
    </citation>
    <scope>NUCLEOTIDE SEQUENCE</scope>
    <source>
        <strain evidence="9">ATCC 64411 / 73-15</strain>
    </source>
</reference>
<sequence>MEPRARAGKNVGKMNFGNVELSSLLYGCGDVRHPLPETMKVLDEIATEFIQGLSFEATRMAQYSGRQKVKYEDFEFSFRRNPQYLGRVQEVFELKKSIAEARKAFNDETLLKDTAGLKQLAADAGVAAAANGKAESEAGGRGGARSVSGRSAAGRGKKRKHEDVAEDEELGDQDDDPEALMDLTGKKR</sequence>
<reference evidence="10" key="2">
    <citation type="submission" date="2010-05" db="EMBL/GenBank/DDBJ databases">
        <title>The genome sequence of Magnaporthe poae strain ATCC 64411.</title>
        <authorList>
            <person name="Ma L.-J."/>
            <person name="Dead R."/>
            <person name="Young S."/>
            <person name="Zeng Q."/>
            <person name="Koehrsen M."/>
            <person name="Alvarado L."/>
            <person name="Berlin A."/>
            <person name="Chapman S.B."/>
            <person name="Chen Z."/>
            <person name="Freedman E."/>
            <person name="Gellesch M."/>
            <person name="Goldberg J."/>
            <person name="Griggs A."/>
            <person name="Gujja S."/>
            <person name="Heilman E.R."/>
            <person name="Heiman D."/>
            <person name="Hepburn T."/>
            <person name="Howarth C."/>
            <person name="Jen D."/>
            <person name="Larson L."/>
            <person name="Mehta T."/>
            <person name="Neiman D."/>
            <person name="Pearson M."/>
            <person name="Roberts A."/>
            <person name="Saif S."/>
            <person name="Shea T."/>
            <person name="Shenoy N."/>
            <person name="Sisk P."/>
            <person name="Stolte C."/>
            <person name="Sykes S."/>
            <person name="Walk T."/>
            <person name="White J."/>
            <person name="Yandava C."/>
            <person name="Haas B."/>
            <person name="Nusbaum C."/>
            <person name="Birren B."/>
        </authorList>
    </citation>
    <scope>NUCLEOTIDE SEQUENCE [LARGE SCALE GENOMIC DNA]</scope>
    <source>
        <strain evidence="10">ATCC 64411 / 73-15</strain>
    </source>
</reference>
<evidence type="ECO:0000256" key="3">
    <source>
        <dbReference type="ARBA" id="ARBA00023163"/>
    </source>
</evidence>
<dbReference type="EMBL" id="ADBL01002063">
    <property type="status" value="NOT_ANNOTATED_CDS"/>
    <property type="molecule type" value="Genomic_DNA"/>
</dbReference>
<dbReference type="EnsemblFungi" id="MAPG_08535T0">
    <property type="protein sequence ID" value="MAPG_08535T0"/>
    <property type="gene ID" value="MAPG_08535"/>
</dbReference>
<reference evidence="8" key="1">
    <citation type="submission" date="2010-05" db="EMBL/GenBank/DDBJ databases">
        <title>The Genome Sequence of Magnaporthe poae strain ATCC 64411.</title>
        <authorList>
            <consortium name="The Broad Institute Genome Sequencing Platform"/>
            <consortium name="Broad Institute Genome Sequencing Center for Infectious Disease"/>
            <person name="Ma L.-J."/>
            <person name="Dead R."/>
            <person name="Young S."/>
            <person name="Zeng Q."/>
            <person name="Koehrsen M."/>
            <person name="Alvarado L."/>
            <person name="Berlin A."/>
            <person name="Chapman S.B."/>
            <person name="Chen Z."/>
            <person name="Freedman E."/>
            <person name="Gellesch M."/>
            <person name="Goldberg J."/>
            <person name="Griggs A."/>
            <person name="Gujja S."/>
            <person name="Heilman E.R."/>
            <person name="Heiman D."/>
            <person name="Hepburn T."/>
            <person name="Howarth C."/>
            <person name="Jen D."/>
            <person name="Larson L."/>
            <person name="Mehta T."/>
            <person name="Neiman D."/>
            <person name="Pearson M."/>
            <person name="Roberts A."/>
            <person name="Saif S."/>
            <person name="Shea T."/>
            <person name="Shenoy N."/>
            <person name="Sisk P."/>
            <person name="Stolte C."/>
            <person name="Sykes S."/>
            <person name="Walk T."/>
            <person name="White J."/>
            <person name="Yandava C."/>
            <person name="Haas B."/>
            <person name="Nusbaum C."/>
            <person name="Birren B."/>
        </authorList>
    </citation>
    <scope>NUCLEOTIDE SEQUENCE</scope>
    <source>
        <strain evidence="8">ATCC 64411</strain>
    </source>
</reference>
<reference evidence="8" key="3">
    <citation type="submission" date="2011-03" db="EMBL/GenBank/DDBJ databases">
        <title>Annotation of Magnaporthe poae ATCC 64411.</title>
        <authorList>
            <person name="Ma L.-J."/>
            <person name="Dead R."/>
            <person name="Young S.K."/>
            <person name="Zeng Q."/>
            <person name="Gargeya S."/>
            <person name="Fitzgerald M."/>
            <person name="Haas B."/>
            <person name="Abouelleil A."/>
            <person name="Alvarado L."/>
            <person name="Arachchi H.M."/>
            <person name="Berlin A."/>
            <person name="Brown A."/>
            <person name="Chapman S.B."/>
            <person name="Chen Z."/>
            <person name="Dunbar C."/>
            <person name="Freedman E."/>
            <person name="Gearin G."/>
            <person name="Gellesch M."/>
            <person name="Goldberg J."/>
            <person name="Griggs A."/>
            <person name="Gujja S."/>
            <person name="Heiman D."/>
            <person name="Howarth C."/>
            <person name="Larson L."/>
            <person name="Lui A."/>
            <person name="MacDonald P.J.P."/>
            <person name="Mehta T."/>
            <person name="Montmayeur A."/>
            <person name="Murphy C."/>
            <person name="Neiman D."/>
            <person name="Pearson M."/>
            <person name="Priest M."/>
            <person name="Roberts A."/>
            <person name="Saif S."/>
            <person name="Shea T."/>
            <person name="Shenoy N."/>
            <person name="Sisk P."/>
            <person name="Stolte C."/>
            <person name="Sykes S."/>
            <person name="Yandava C."/>
            <person name="Wortman J."/>
            <person name="Nusbaum C."/>
            <person name="Birren B."/>
        </authorList>
    </citation>
    <scope>NUCLEOTIDE SEQUENCE</scope>
    <source>
        <strain evidence="8">ATCC 64411</strain>
    </source>
</reference>
<keyword evidence="3" id="KW-0804">Transcription</keyword>
<dbReference type="CDD" id="cd07978">
    <property type="entry name" value="HFD_TAF13"/>
    <property type="match status" value="1"/>
</dbReference>
<feature type="compositionally biased region" description="Low complexity" evidence="7">
    <location>
        <begin position="144"/>
        <end position="154"/>
    </location>
</feature>
<keyword evidence="10" id="KW-1185">Reference proteome</keyword>
<proteinExistence type="inferred from homology"/>
<evidence type="ECO:0000313" key="9">
    <source>
        <dbReference type="EnsemblFungi" id="MAPG_08535T0"/>
    </source>
</evidence>
<dbReference type="OMA" id="VERAWIP"/>
<gene>
    <name evidence="8" type="ORF">MAPG_08535</name>
</gene>
<dbReference type="GO" id="GO:0005669">
    <property type="term" value="C:transcription factor TFIID complex"/>
    <property type="evidence" value="ECO:0007669"/>
    <property type="project" value="TreeGrafter"/>
</dbReference>
<dbReference type="GO" id="GO:0046982">
    <property type="term" value="F:protein heterodimerization activity"/>
    <property type="evidence" value="ECO:0007669"/>
    <property type="project" value="InterPro"/>
</dbReference>
<dbReference type="eggNOG" id="KOG3901">
    <property type="taxonomic scope" value="Eukaryota"/>
</dbReference>
<feature type="region of interest" description="Disordered" evidence="7">
    <location>
        <begin position="131"/>
        <end position="188"/>
    </location>
</feature>
<dbReference type="Gene3D" id="1.10.20.10">
    <property type="entry name" value="Histone, subunit A"/>
    <property type="match status" value="1"/>
</dbReference>